<evidence type="ECO:0008006" key="4">
    <source>
        <dbReference type="Google" id="ProtNLM"/>
    </source>
</evidence>
<dbReference type="EMBL" id="PDLM01000005">
    <property type="protein sequence ID" value="RDW77512.1"/>
    <property type="molecule type" value="Genomic_DNA"/>
</dbReference>
<keyword evidence="3" id="KW-1185">Reference proteome</keyword>
<dbReference type="AlphaFoldDB" id="A0A3D8RTT5"/>
<comment type="caution">
    <text evidence="2">The sequence shown here is derived from an EMBL/GenBank/DDBJ whole genome shotgun (WGS) entry which is preliminary data.</text>
</comment>
<dbReference type="SUPFAM" id="SSF55298">
    <property type="entry name" value="YjgF-like"/>
    <property type="match status" value="1"/>
</dbReference>
<dbReference type="PANTHER" id="PTHR11803">
    <property type="entry name" value="2-IMINOBUTANOATE/2-IMINOPROPANOATE DEAMINASE RIDA"/>
    <property type="match status" value="1"/>
</dbReference>
<dbReference type="GO" id="GO:0019239">
    <property type="term" value="F:deaminase activity"/>
    <property type="evidence" value="ECO:0007669"/>
    <property type="project" value="TreeGrafter"/>
</dbReference>
<dbReference type="OrthoDB" id="309640at2759"/>
<evidence type="ECO:0000313" key="3">
    <source>
        <dbReference type="Proteomes" id="UP000256645"/>
    </source>
</evidence>
<protein>
    <recommendedName>
        <fullName evidence="4">YjgF-like protein</fullName>
    </recommendedName>
</protein>
<comment type="similarity">
    <text evidence="1">Belongs to the RutC family.</text>
</comment>
<reference evidence="2 3" key="1">
    <citation type="journal article" date="2018" name="IMA Fungus">
        <title>IMA Genome-F 9: Draft genome sequence of Annulohypoxylon stygium, Aspergillus mulundensis, Berkeleyomyces basicola (syn. Thielaviopsis basicola), Ceratocystis smalleyi, two Cercospora beticola strains, Coleophoma cylindrospora, Fusarium fracticaudum, Phialophora cf. hyalina, and Morchella septimelata.</title>
        <authorList>
            <person name="Wingfield B.D."/>
            <person name="Bills G.F."/>
            <person name="Dong Y."/>
            <person name="Huang W."/>
            <person name="Nel W.J."/>
            <person name="Swalarsk-Parry B.S."/>
            <person name="Vaghefi N."/>
            <person name="Wilken P.M."/>
            <person name="An Z."/>
            <person name="de Beer Z.W."/>
            <person name="De Vos L."/>
            <person name="Chen L."/>
            <person name="Duong T.A."/>
            <person name="Gao Y."/>
            <person name="Hammerbacher A."/>
            <person name="Kikkert J.R."/>
            <person name="Li Y."/>
            <person name="Li H."/>
            <person name="Li K."/>
            <person name="Li Q."/>
            <person name="Liu X."/>
            <person name="Ma X."/>
            <person name="Naidoo K."/>
            <person name="Pethybridge S.J."/>
            <person name="Sun J."/>
            <person name="Steenkamp E.T."/>
            <person name="van der Nest M.A."/>
            <person name="van Wyk S."/>
            <person name="Wingfield M.J."/>
            <person name="Xiong C."/>
            <person name="Yue Q."/>
            <person name="Zhang X."/>
        </authorList>
    </citation>
    <scope>NUCLEOTIDE SEQUENCE [LARGE SCALE GENOMIC DNA]</scope>
    <source>
        <strain evidence="2 3">BP6252</strain>
    </source>
</reference>
<dbReference type="GO" id="GO:0005829">
    <property type="term" value="C:cytosol"/>
    <property type="evidence" value="ECO:0007669"/>
    <property type="project" value="TreeGrafter"/>
</dbReference>
<dbReference type="STRING" id="1849047.A0A3D8RTT5"/>
<dbReference type="Proteomes" id="UP000256645">
    <property type="component" value="Unassembled WGS sequence"/>
</dbReference>
<sequence length="67" mass="7510">MSEILKAAGTSLERVVKINIFTSDFSKMAEFNSVFNDYFPQKPPRTSVQVTKLPLDVSFEVDIVAIV</sequence>
<organism evidence="2 3">
    <name type="scientific">Coleophoma cylindrospora</name>
    <dbReference type="NCBI Taxonomy" id="1849047"/>
    <lineage>
        <taxon>Eukaryota</taxon>
        <taxon>Fungi</taxon>
        <taxon>Dikarya</taxon>
        <taxon>Ascomycota</taxon>
        <taxon>Pezizomycotina</taxon>
        <taxon>Leotiomycetes</taxon>
        <taxon>Helotiales</taxon>
        <taxon>Dermateaceae</taxon>
        <taxon>Coleophoma</taxon>
    </lineage>
</organism>
<dbReference type="Pfam" id="PF01042">
    <property type="entry name" value="Ribonuc_L-PSP"/>
    <property type="match status" value="1"/>
</dbReference>
<evidence type="ECO:0000313" key="2">
    <source>
        <dbReference type="EMBL" id="RDW77512.1"/>
    </source>
</evidence>
<accession>A0A3D8RTT5</accession>
<dbReference type="PANTHER" id="PTHR11803:SF58">
    <property type="entry name" value="PROTEIN HMF1-RELATED"/>
    <property type="match status" value="1"/>
</dbReference>
<gene>
    <name evidence="2" type="ORF">BP6252_05565</name>
</gene>
<dbReference type="CDD" id="cd00448">
    <property type="entry name" value="YjgF_YER057c_UK114_family"/>
    <property type="match status" value="1"/>
</dbReference>
<dbReference type="InterPro" id="IPR006175">
    <property type="entry name" value="YjgF/YER057c/UK114"/>
</dbReference>
<dbReference type="Gene3D" id="3.30.1330.40">
    <property type="entry name" value="RutC-like"/>
    <property type="match status" value="1"/>
</dbReference>
<dbReference type="InterPro" id="IPR035959">
    <property type="entry name" value="RutC-like_sf"/>
</dbReference>
<proteinExistence type="inferred from homology"/>
<name>A0A3D8RTT5_9HELO</name>
<evidence type="ECO:0000256" key="1">
    <source>
        <dbReference type="ARBA" id="ARBA00010552"/>
    </source>
</evidence>